<keyword evidence="1" id="KW-0732">Signal</keyword>
<evidence type="ECO:0000313" key="2">
    <source>
        <dbReference type="EMBL" id="NDJ16208.1"/>
    </source>
</evidence>
<evidence type="ECO:0008006" key="4">
    <source>
        <dbReference type="Google" id="ProtNLM"/>
    </source>
</evidence>
<feature type="chain" id="PRO_5035270705" description="PEP-CTERM sorting domain-containing protein" evidence="1">
    <location>
        <begin position="42"/>
        <end position="241"/>
    </location>
</feature>
<dbReference type="EMBL" id="WVIE01000002">
    <property type="protein sequence ID" value="NDJ16208.1"/>
    <property type="molecule type" value="Genomic_DNA"/>
</dbReference>
<organism evidence="2 3">
    <name type="scientific">Myxacorys almedinensis A</name>
    <dbReference type="NCBI Taxonomy" id="2690445"/>
    <lineage>
        <taxon>Bacteria</taxon>
        <taxon>Bacillati</taxon>
        <taxon>Cyanobacteriota</taxon>
        <taxon>Cyanophyceae</taxon>
        <taxon>Leptolyngbyales</taxon>
        <taxon>Leptolyngbyaceae</taxon>
        <taxon>Myxacorys</taxon>
        <taxon>Myxacorys almedinensis</taxon>
    </lineage>
</organism>
<dbReference type="Proteomes" id="UP000646053">
    <property type="component" value="Unassembled WGS sequence"/>
</dbReference>
<evidence type="ECO:0000313" key="3">
    <source>
        <dbReference type="Proteomes" id="UP000646053"/>
    </source>
</evidence>
<proteinExistence type="predicted"/>
<comment type="caution">
    <text evidence="2">The sequence shown here is derived from an EMBL/GenBank/DDBJ whole genome shotgun (WGS) entry which is preliminary data.</text>
</comment>
<sequence>MTSITGVPSVSKSNFVKNAACALAVTGAALLPLSVPTVASAFTVGQTTASFSLNNVRGQSFTPSNIGPNGTGTPPVGNVQLSAFTYAYASDVNRTANTLYIYNFLPALADLNTGTGNLYASTGFTDSVGGDSRFNPANPSRTFTFAGANLDANTTYYALFSLNQAIRDEDTTNPYSGHFEYVDNGNLSTTSFTAAFIADFTPTPVPFVFNPLLGLGWVGLSKARKALRQRRNEKRQEVAQA</sequence>
<name>A0A8J7Z140_9CYAN</name>
<reference evidence="2" key="1">
    <citation type="submission" date="2019-12" db="EMBL/GenBank/DDBJ databases">
        <title>High-Quality draft genome sequences of three cyanobacteria isolated from the limestone walls of the Old Cathedral of Coimbra.</title>
        <authorList>
            <person name="Tiago I."/>
            <person name="Soares F."/>
            <person name="Portugal A."/>
        </authorList>
    </citation>
    <scope>NUCLEOTIDE SEQUENCE</scope>
    <source>
        <strain evidence="2">A</strain>
    </source>
</reference>
<gene>
    <name evidence="2" type="ORF">GS601_02705</name>
</gene>
<protein>
    <recommendedName>
        <fullName evidence="4">PEP-CTERM sorting domain-containing protein</fullName>
    </recommendedName>
</protein>
<evidence type="ECO:0000256" key="1">
    <source>
        <dbReference type="SAM" id="SignalP"/>
    </source>
</evidence>
<feature type="signal peptide" evidence="1">
    <location>
        <begin position="1"/>
        <end position="41"/>
    </location>
</feature>
<accession>A0A8J7Z140</accession>
<dbReference type="AlphaFoldDB" id="A0A8J7Z140"/>
<dbReference type="RefSeq" id="WP_162421706.1">
    <property type="nucleotide sequence ID" value="NZ_WVIE01000002.1"/>
</dbReference>
<keyword evidence="3" id="KW-1185">Reference proteome</keyword>